<evidence type="ECO:0000256" key="4">
    <source>
        <dbReference type="ARBA" id="ARBA00022691"/>
    </source>
</evidence>
<dbReference type="PIRSF" id="PIRSF015855">
    <property type="entry name" value="TypeIII_Mtase_mKpnI"/>
    <property type="match status" value="1"/>
</dbReference>
<evidence type="ECO:0000256" key="2">
    <source>
        <dbReference type="ARBA" id="ARBA00022603"/>
    </source>
</evidence>
<dbReference type="InterPro" id="IPR029063">
    <property type="entry name" value="SAM-dependent_MTases_sf"/>
</dbReference>
<proteinExistence type="inferred from homology"/>
<dbReference type="Pfam" id="PF01555">
    <property type="entry name" value="N6_N4_Mtase"/>
    <property type="match status" value="1"/>
</dbReference>
<dbReference type="SUPFAM" id="SSF53335">
    <property type="entry name" value="S-adenosyl-L-methionine-dependent methyltransferases"/>
    <property type="match status" value="1"/>
</dbReference>
<gene>
    <name evidence="6" type="ORF">SDC9_23754</name>
</gene>
<comment type="similarity">
    <text evidence="1">Belongs to the N(4)/N(6)-methyltransferase family.</text>
</comment>
<dbReference type="PRINTS" id="PR00506">
    <property type="entry name" value="D21N6MTFRASE"/>
</dbReference>
<dbReference type="GO" id="GO:0008170">
    <property type="term" value="F:N-methyltransferase activity"/>
    <property type="evidence" value="ECO:0007669"/>
    <property type="project" value="InterPro"/>
</dbReference>
<name>A0A644UG22_9ZZZZ</name>
<dbReference type="PROSITE" id="PS00092">
    <property type="entry name" value="N6_MTASE"/>
    <property type="match status" value="1"/>
</dbReference>
<reference evidence="6" key="1">
    <citation type="submission" date="2019-08" db="EMBL/GenBank/DDBJ databases">
        <authorList>
            <person name="Kucharzyk K."/>
            <person name="Murdoch R.W."/>
            <person name="Higgins S."/>
            <person name="Loffler F."/>
        </authorList>
    </citation>
    <scope>NUCLEOTIDE SEQUENCE</scope>
</reference>
<evidence type="ECO:0000256" key="3">
    <source>
        <dbReference type="ARBA" id="ARBA00022679"/>
    </source>
</evidence>
<dbReference type="InterPro" id="IPR002941">
    <property type="entry name" value="DNA_methylase_N4/N6"/>
</dbReference>
<sequence length="655" mass="75044">MDLQKIPLTIPSPASENLVRLQALFPSIVKDGQVDIEALKAELGQFEEAGKERYELTWAGKQEAKRVAAEPLVGRTLKYVPTESKNLDSTENLYIEGDNLEVLKLLQNSYSNKIKMIYIDPPYNTGKNFVYKDAFSMTEIESAKSEGDMGEEGERYAVNPKSSGKYHANWLSMMYPRLRLAKNLLRDDGVIFISIDDNEIDNLKKIMDEVFGEGNFVFQITLLCNPKGRSQDKYIATCHEYLVGYSKEMLNKGDLNVLKNEEEIIQNYKLHDERGRYRELELRNTHREFGKHNRQNLYYPFYVSSSGRVSLEKKTGFDPIFPDWEDGYEGCWTWGLEKSQTQLDEIVARKVDNKWKIYRKNYALKDDGDSSKQVKSIWTEKEFHTEKGQIIFNDLFETKEKIFPSPKAVDTIKQLLLMGHTKNEFILDFFSGSSTTAHAVMQLNAEDGGSRKFIMVQLPEACDEKSEAYKAGYKTICDIGKERIRRAGEKIQKEHPEVSLDTGFKVFKTDTTTIKWIAKEAGIKIPSPQSTLITTKTSANDLRDFMPGVTDMDVVYEILLRQYDIPLSAKTESLANVGKRTYCFAEVVVVCLEEKVTDEIIDTIASIEPSPHKVIFRDSAFGRDISLKINAMERFDAMMKKHVSKTKQPYTVEFL</sequence>
<dbReference type="InterPro" id="IPR002295">
    <property type="entry name" value="N4/N6-MTase_EcoPI_Mod-like"/>
</dbReference>
<protein>
    <recommendedName>
        <fullName evidence="5">DNA methylase N-4/N-6 domain-containing protein</fullName>
    </recommendedName>
</protein>
<evidence type="ECO:0000313" key="6">
    <source>
        <dbReference type="EMBL" id="MPL77894.1"/>
    </source>
</evidence>
<accession>A0A644UG22</accession>
<dbReference type="InterPro" id="IPR002052">
    <property type="entry name" value="DNA_methylase_N6_adenine_CS"/>
</dbReference>
<dbReference type="EMBL" id="VSSQ01000111">
    <property type="protein sequence ID" value="MPL77894.1"/>
    <property type="molecule type" value="Genomic_DNA"/>
</dbReference>
<dbReference type="AlphaFoldDB" id="A0A644UG22"/>
<dbReference type="Gene3D" id="3.40.50.150">
    <property type="entry name" value="Vaccinia Virus protein VP39"/>
    <property type="match status" value="1"/>
</dbReference>
<keyword evidence="3" id="KW-0808">Transferase</keyword>
<comment type="caution">
    <text evidence="6">The sequence shown here is derived from an EMBL/GenBank/DDBJ whole genome shotgun (WGS) entry which is preliminary data.</text>
</comment>
<keyword evidence="2" id="KW-0489">Methyltransferase</keyword>
<evidence type="ECO:0000259" key="5">
    <source>
        <dbReference type="Pfam" id="PF01555"/>
    </source>
</evidence>
<organism evidence="6">
    <name type="scientific">bioreactor metagenome</name>
    <dbReference type="NCBI Taxonomy" id="1076179"/>
    <lineage>
        <taxon>unclassified sequences</taxon>
        <taxon>metagenomes</taxon>
        <taxon>ecological metagenomes</taxon>
    </lineage>
</organism>
<keyword evidence="4" id="KW-0949">S-adenosyl-L-methionine</keyword>
<feature type="domain" description="DNA methylase N-4/N-6" evidence="5">
    <location>
        <begin position="114"/>
        <end position="453"/>
    </location>
</feature>
<dbReference type="GO" id="GO:0032259">
    <property type="term" value="P:methylation"/>
    <property type="evidence" value="ECO:0007669"/>
    <property type="project" value="UniProtKB-KW"/>
</dbReference>
<evidence type="ECO:0000256" key="1">
    <source>
        <dbReference type="ARBA" id="ARBA00006594"/>
    </source>
</evidence>
<dbReference type="GO" id="GO:0003677">
    <property type="term" value="F:DNA binding"/>
    <property type="evidence" value="ECO:0007669"/>
    <property type="project" value="InterPro"/>
</dbReference>